<keyword evidence="2" id="KW-1185">Reference proteome</keyword>
<dbReference type="EMBL" id="JADGJH010002412">
    <property type="protein sequence ID" value="KAJ3098537.1"/>
    <property type="molecule type" value="Genomic_DNA"/>
</dbReference>
<comment type="caution">
    <text evidence="1">The sequence shown here is derived from an EMBL/GenBank/DDBJ whole genome shotgun (WGS) entry which is preliminary data.</text>
</comment>
<proteinExistence type="predicted"/>
<dbReference type="AlphaFoldDB" id="A0AAD5X9K0"/>
<dbReference type="Proteomes" id="UP001211907">
    <property type="component" value="Unassembled WGS sequence"/>
</dbReference>
<evidence type="ECO:0000313" key="1">
    <source>
        <dbReference type="EMBL" id="KAJ3098537.1"/>
    </source>
</evidence>
<organism evidence="1 2">
    <name type="scientific">Physocladia obscura</name>
    <dbReference type="NCBI Taxonomy" id="109957"/>
    <lineage>
        <taxon>Eukaryota</taxon>
        <taxon>Fungi</taxon>
        <taxon>Fungi incertae sedis</taxon>
        <taxon>Chytridiomycota</taxon>
        <taxon>Chytridiomycota incertae sedis</taxon>
        <taxon>Chytridiomycetes</taxon>
        <taxon>Chytridiales</taxon>
        <taxon>Chytriomycetaceae</taxon>
        <taxon>Physocladia</taxon>
    </lineage>
</organism>
<name>A0AAD5X9K0_9FUNG</name>
<reference evidence="1" key="1">
    <citation type="submission" date="2020-05" db="EMBL/GenBank/DDBJ databases">
        <title>Phylogenomic resolution of chytrid fungi.</title>
        <authorList>
            <person name="Stajich J.E."/>
            <person name="Amses K."/>
            <person name="Simmons R."/>
            <person name="Seto K."/>
            <person name="Myers J."/>
            <person name="Bonds A."/>
            <person name="Quandt C.A."/>
            <person name="Barry K."/>
            <person name="Liu P."/>
            <person name="Grigoriev I."/>
            <person name="Longcore J.E."/>
            <person name="James T.Y."/>
        </authorList>
    </citation>
    <scope>NUCLEOTIDE SEQUENCE</scope>
    <source>
        <strain evidence="1">JEL0513</strain>
    </source>
</reference>
<gene>
    <name evidence="1" type="ORF">HK100_005085</name>
</gene>
<evidence type="ECO:0000313" key="2">
    <source>
        <dbReference type="Proteomes" id="UP001211907"/>
    </source>
</evidence>
<sequence>MILITIELFDDESAVIHKSPLVKNSNDDGGVDSQQTASNNNMFMCNRRTRSVAWVSLHPRRIMSNRVFSSGFETVPHVPGKGDFYPSHLLKNASVSLRDQHQFSCLLIQVRRDPLLLIRAILK</sequence>
<accession>A0AAD5X9K0</accession>
<protein>
    <submittedName>
        <fullName evidence="1">Uncharacterized protein</fullName>
    </submittedName>
</protein>